<evidence type="ECO:0000313" key="3">
    <source>
        <dbReference type="EMBL" id="AYU78158.1"/>
    </source>
</evidence>
<feature type="region of interest" description="Disordered" evidence="2">
    <location>
        <begin position="1"/>
        <end position="180"/>
    </location>
</feature>
<accession>A0A3Q8IEG9</accession>
<keyword evidence="4" id="KW-1185">Reference proteome</keyword>
<sequence>MYPRARAKGGTQGAGHGDGDAVPAAAQPTAAPLACDAASSSATAVGHRESVHSLPISAASHHASAGSGNRKSVHASQQQPSPLPMPHMQSGIYGEAMQDAGASSLTPLPPPHFNVGNVHHHGSSLGGSAHRSTTSSSYDEQKQPLPRPSPLRMNGHQGDWLAGASSSPTMSGAVQCGSPAGMATASATAQVSSSPHSRADSSAVVTPIIGVAATSSSMTAPPMSGAAPGGADYRPPAVYGEVNLGSSIGAGASITNSSSLTSLNRASASLSGSLVNTVNATRRSSCMAASMAGVSVGISTAVGVAAPLPPSNMGAGVPIVQVGMTESSCPAAAPVRAGVPGVTSLKITVGGSTSVIAASAPLSPLMNSPLPAQQQPHSQARQPRSAERSTRPLHASSDARKGGGASGKGDTPVPVGGVDNIDVESDEDRSCSSGMGPTKPTVAQAEARYRYLYDEFRKVSGLRAKLVEESERMKREQTGLREALDFYRRKIASAAEEREALLADYREDVHNALRLAQELAADVAAAHNSGDGASRPALATNGGEHGIPVASAQQALDAAISRVLASKAPIAAAAAPSVPPTGIPVPLAPLQGTAGFSGSPLLSIGEQLGLWYGRWMAMRAAAPCLPMMDDEASYPDPSERHRSSAGPRYEQGILLRDEIRDVYCNTHAAISTYMTSLDYGFAPMSSQDSYPPAGWQGQRHQQQQFSSEYRGLHFHVDIPRFHAHTVSGLSDPGNAVGDCTGGQSTPVHSASSQPPPLPEPPSSCLAPQNPRMAPALT</sequence>
<name>A0A3Q8IEG9_LEIDO</name>
<feature type="coiled-coil region" evidence="1">
    <location>
        <begin position="484"/>
        <end position="522"/>
    </location>
</feature>
<dbReference type="OrthoDB" id="267825at2759"/>
<evidence type="ECO:0000313" key="4">
    <source>
        <dbReference type="Proteomes" id="UP000274082"/>
    </source>
</evidence>
<dbReference type="VEuPathDB" id="TriTrypDB:LdBPK_190600.1"/>
<dbReference type="VEuPathDB" id="TriTrypDB:LDHU3_19.0670"/>
<feature type="region of interest" description="Disordered" evidence="2">
    <location>
        <begin position="732"/>
        <end position="777"/>
    </location>
</feature>
<feature type="compositionally biased region" description="Low complexity" evidence="2">
    <location>
        <begin position="57"/>
        <end position="68"/>
    </location>
</feature>
<dbReference type="AlphaFoldDB" id="A0A3Q8IEG9"/>
<evidence type="ECO:0000256" key="1">
    <source>
        <dbReference type="SAM" id="Coils"/>
    </source>
</evidence>
<protein>
    <submittedName>
        <fullName evidence="3">Uncharacterized protein</fullName>
    </submittedName>
</protein>
<organism evidence="3 4">
    <name type="scientific">Leishmania donovani</name>
    <dbReference type="NCBI Taxonomy" id="5661"/>
    <lineage>
        <taxon>Eukaryota</taxon>
        <taxon>Discoba</taxon>
        <taxon>Euglenozoa</taxon>
        <taxon>Kinetoplastea</taxon>
        <taxon>Metakinetoplastina</taxon>
        <taxon>Trypanosomatida</taxon>
        <taxon>Trypanosomatidae</taxon>
        <taxon>Leishmaniinae</taxon>
        <taxon>Leishmania</taxon>
    </lineage>
</organism>
<keyword evidence="1" id="KW-0175">Coiled coil</keyword>
<feature type="compositionally biased region" description="Low complexity" evidence="2">
    <location>
        <begin position="20"/>
        <end position="42"/>
    </location>
</feature>
<feature type="compositionally biased region" description="Polar residues" evidence="2">
    <location>
        <begin position="370"/>
        <end position="382"/>
    </location>
</feature>
<proteinExistence type="predicted"/>
<gene>
    <name evidence="3" type="ORF">LdCL_190011000</name>
</gene>
<feature type="region of interest" description="Disordered" evidence="2">
    <location>
        <begin position="366"/>
        <end position="439"/>
    </location>
</feature>
<dbReference type="VEuPathDB" id="TriTrypDB:LdCL_190011000"/>
<reference evidence="3 4" key="1">
    <citation type="journal article" date="2018" name="Sci. Rep.">
        <title>A complete Leishmania donovani reference genome identifies novel genetic variations associated with virulence.</title>
        <authorList>
            <person name="Lypaczewski P."/>
            <person name="Hoshizaki J."/>
            <person name="Zhang W.-W."/>
            <person name="McCall L.-I."/>
            <person name="Torcivia-Rodriguez J."/>
            <person name="Simonyan V."/>
            <person name="Kaur A."/>
            <person name="Dewar K."/>
            <person name="Matlashewski G."/>
        </authorList>
    </citation>
    <scope>NUCLEOTIDE SEQUENCE [LARGE SCALE GENOMIC DNA]</scope>
    <source>
        <strain evidence="3 4">LdCL</strain>
    </source>
</reference>
<evidence type="ECO:0000256" key="2">
    <source>
        <dbReference type="SAM" id="MobiDB-lite"/>
    </source>
</evidence>
<dbReference type="Proteomes" id="UP000274082">
    <property type="component" value="Chromosome 19"/>
</dbReference>
<dbReference type="EMBL" id="CP029518">
    <property type="protein sequence ID" value="AYU78158.1"/>
    <property type="molecule type" value="Genomic_DNA"/>
</dbReference>